<protein>
    <submittedName>
        <fullName evidence="1">Uncharacterized protein</fullName>
    </submittedName>
</protein>
<organism evidence="1 2">
    <name type="scientific">Flavobacterium agrisoli</name>
    <dbReference type="NCBI Taxonomy" id="2793066"/>
    <lineage>
        <taxon>Bacteria</taxon>
        <taxon>Pseudomonadati</taxon>
        <taxon>Bacteroidota</taxon>
        <taxon>Flavobacteriia</taxon>
        <taxon>Flavobacteriales</taxon>
        <taxon>Flavobacteriaceae</taxon>
        <taxon>Flavobacterium</taxon>
    </lineage>
</organism>
<proteinExistence type="predicted"/>
<dbReference type="EMBL" id="JAEHFV010000002">
    <property type="protein sequence ID" value="MBK0369316.1"/>
    <property type="molecule type" value="Genomic_DNA"/>
</dbReference>
<reference evidence="1" key="1">
    <citation type="submission" date="2020-12" db="EMBL/GenBank/DDBJ databases">
        <title>Bacterial novel species Flavobacterium sp. SE-1-e isolated from soil.</title>
        <authorList>
            <person name="Jung H.-Y."/>
        </authorList>
    </citation>
    <scope>NUCLEOTIDE SEQUENCE</scope>
    <source>
        <strain evidence="1">SE-1-e</strain>
    </source>
</reference>
<evidence type="ECO:0000313" key="1">
    <source>
        <dbReference type="EMBL" id="MBK0369316.1"/>
    </source>
</evidence>
<comment type="caution">
    <text evidence="1">The sequence shown here is derived from an EMBL/GenBank/DDBJ whole genome shotgun (WGS) entry which is preliminary data.</text>
</comment>
<gene>
    <name evidence="1" type="ORF">I5M07_05635</name>
</gene>
<dbReference type="Proteomes" id="UP000609172">
    <property type="component" value="Unassembled WGS sequence"/>
</dbReference>
<evidence type="ECO:0000313" key="2">
    <source>
        <dbReference type="Proteomes" id="UP000609172"/>
    </source>
</evidence>
<sequence length="46" mass="5446">MKSYTSHKKNYRQHTLQAIWAFGLIEKWSCIWMPIAIGNGKYENMA</sequence>
<name>A0A934UIV7_9FLAO</name>
<keyword evidence="2" id="KW-1185">Reference proteome</keyword>
<accession>A0A934UIV7</accession>
<dbReference type="RefSeq" id="WP_200105247.1">
    <property type="nucleotide sequence ID" value="NZ_JAEHFV010000002.1"/>
</dbReference>
<dbReference type="AlphaFoldDB" id="A0A934UIV7"/>